<evidence type="ECO:0000256" key="1">
    <source>
        <dbReference type="ARBA" id="ARBA00004123"/>
    </source>
</evidence>
<dbReference type="FunFam" id="3.40.50.300:FF:000424">
    <property type="entry name" value="Structural maintenance of chromosomes 3"/>
    <property type="match status" value="1"/>
</dbReference>
<keyword evidence="5 9" id="KW-0175">Coiled coil</keyword>
<dbReference type="EMBL" id="JASBNA010000004">
    <property type="protein sequence ID" value="KAK7692661.1"/>
    <property type="molecule type" value="Genomic_DNA"/>
</dbReference>
<protein>
    <recommendedName>
        <fullName evidence="8">Structural maintenance of chromosomes protein</fullName>
    </recommendedName>
</protein>
<dbReference type="Pfam" id="PF02463">
    <property type="entry name" value="SMC_N"/>
    <property type="match status" value="1"/>
</dbReference>
<dbReference type="CDD" id="cd03272">
    <property type="entry name" value="ABC_SMC3_euk"/>
    <property type="match status" value="1"/>
</dbReference>
<dbReference type="FunFam" id="3.40.50.300:FF:000370">
    <property type="entry name" value="Structural maintenance of chromosomes 3"/>
    <property type="match status" value="1"/>
</dbReference>
<dbReference type="InterPro" id="IPR036277">
    <property type="entry name" value="SMC_hinge_sf"/>
</dbReference>
<dbReference type="GO" id="GO:0016887">
    <property type="term" value="F:ATP hydrolysis activity"/>
    <property type="evidence" value="ECO:0007669"/>
    <property type="project" value="InterPro"/>
</dbReference>
<keyword evidence="3" id="KW-0132">Cell division</keyword>
<name>A0AAW0GH11_9APHY</name>
<feature type="region of interest" description="Disordered" evidence="10">
    <location>
        <begin position="712"/>
        <end position="731"/>
    </location>
</feature>
<dbReference type="InterPro" id="IPR024704">
    <property type="entry name" value="SMC"/>
</dbReference>
<dbReference type="AlphaFoldDB" id="A0AAW0GH11"/>
<organism evidence="12 13">
    <name type="scientific">Cerrena zonata</name>
    <dbReference type="NCBI Taxonomy" id="2478898"/>
    <lineage>
        <taxon>Eukaryota</taxon>
        <taxon>Fungi</taxon>
        <taxon>Dikarya</taxon>
        <taxon>Basidiomycota</taxon>
        <taxon>Agaricomycotina</taxon>
        <taxon>Agaricomycetes</taxon>
        <taxon>Polyporales</taxon>
        <taxon>Cerrenaceae</taxon>
        <taxon>Cerrena</taxon>
    </lineage>
</organism>
<dbReference type="Gene3D" id="1.20.1060.20">
    <property type="match status" value="1"/>
</dbReference>
<feature type="coiled-coil region" evidence="9">
    <location>
        <begin position="324"/>
        <end position="379"/>
    </location>
</feature>
<dbReference type="GO" id="GO:0051276">
    <property type="term" value="P:chromosome organization"/>
    <property type="evidence" value="ECO:0007669"/>
    <property type="project" value="InterPro"/>
</dbReference>
<proteinExistence type="inferred from homology"/>
<comment type="caution">
    <text evidence="12">The sequence shown here is derived from an EMBL/GenBank/DDBJ whole genome shotgun (WGS) entry which is preliminary data.</text>
</comment>
<dbReference type="SUPFAM" id="SSF52540">
    <property type="entry name" value="P-loop containing nucleoside triphosphate hydrolases"/>
    <property type="match status" value="2"/>
</dbReference>
<dbReference type="Pfam" id="PF06470">
    <property type="entry name" value="SMC_hinge"/>
    <property type="match status" value="1"/>
</dbReference>
<dbReference type="SMART" id="SM00968">
    <property type="entry name" value="SMC_hinge"/>
    <property type="match status" value="1"/>
</dbReference>
<feature type="domain" description="SMC hinge" evidence="11">
    <location>
        <begin position="523"/>
        <end position="636"/>
    </location>
</feature>
<evidence type="ECO:0000256" key="8">
    <source>
        <dbReference type="PIRNR" id="PIRNR005719"/>
    </source>
</evidence>
<dbReference type="GO" id="GO:0005634">
    <property type="term" value="C:nucleus"/>
    <property type="evidence" value="ECO:0007669"/>
    <property type="project" value="UniProtKB-SubCell"/>
</dbReference>
<dbReference type="InterPro" id="IPR027417">
    <property type="entry name" value="P-loop_NTPase"/>
</dbReference>
<dbReference type="PANTHER" id="PTHR43977">
    <property type="entry name" value="STRUCTURAL MAINTENANCE OF CHROMOSOMES PROTEIN 3"/>
    <property type="match status" value="1"/>
</dbReference>
<accession>A0AAW0GH11</accession>
<dbReference type="Gene3D" id="1.10.287.1490">
    <property type="match status" value="1"/>
</dbReference>
<evidence type="ECO:0000313" key="13">
    <source>
        <dbReference type="Proteomes" id="UP001385951"/>
    </source>
</evidence>
<dbReference type="GO" id="GO:0005694">
    <property type="term" value="C:chromosome"/>
    <property type="evidence" value="ECO:0007669"/>
    <property type="project" value="InterPro"/>
</dbReference>
<dbReference type="SUPFAM" id="SSF75553">
    <property type="entry name" value="Smc hinge domain"/>
    <property type="match status" value="1"/>
</dbReference>
<feature type="coiled-coil region" evidence="9">
    <location>
        <begin position="421"/>
        <end position="504"/>
    </location>
</feature>
<gene>
    <name evidence="12" type="ORF">QCA50_004294</name>
</gene>
<dbReference type="InterPro" id="IPR003395">
    <property type="entry name" value="RecF/RecN/SMC_N"/>
</dbReference>
<evidence type="ECO:0000256" key="10">
    <source>
        <dbReference type="SAM" id="MobiDB-lite"/>
    </source>
</evidence>
<dbReference type="Gene3D" id="3.40.50.300">
    <property type="entry name" value="P-loop containing nucleotide triphosphate hydrolases"/>
    <property type="match status" value="2"/>
</dbReference>
<keyword evidence="7" id="KW-0131">Cell cycle</keyword>
<comment type="similarity">
    <text evidence="2">Belongs to the SMC family. SMC3 subfamily.</text>
</comment>
<dbReference type="InterPro" id="IPR041741">
    <property type="entry name" value="SMC3_ABC_euk"/>
</dbReference>
<dbReference type="GO" id="GO:0007059">
    <property type="term" value="P:chromosome segregation"/>
    <property type="evidence" value="ECO:0007669"/>
    <property type="project" value="UniProtKB-ARBA"/>
</dbReference>
<dbReference type="Proteomes" id="UP001385951">
    <property type="component" value="Unassembled WGS sequence"/>
</dbReference>
<evidence type="ECO:0000313" key="12">
    <source>
        <dbReference type="EMBL" id="KAK7692661.1"/>
    </source>
</evidence>
<keyword evidence="4" id="KW-0498">Mitosis</keyword>
<evidence type="ECO:0000259" key="11">
    <source>
        <dbReference type="SMART" id="SM00968"/>
    </source>
</evidence>
<dbReference type="InterPro" id="IPR010935">
    <property type="entry name" value="SMC_hinge"/>
</dbReference>
<sequence length="1204" mass="137901">MYIKTLTIQGFKSYRDQTQIEPFSAKHNVVVGRNGSGKSNFFAAIRFVLSDAYTSMSREERQSLLHEGVSTSTTLSAYVEIVFDNSDNRFPTGRDEVILRRTIGLKKDEYSLDKKSASKADVMNLLESAGFSKSNPYYIVPQGRITALTNAKDHERLALLKEVAGTKVYEQRRSESLRIMAETDAKRDKINELLDYIDTRLTELEEEKEELKEFQEKDKERRCLEYAVYQRELEEVGAALEEIEEERRGEVHNSNVRREQYNDRAKQVATLEQSIKELRSSLATLTLTRQGTNADLTELVRARTELDCIVSDLRIASDRAGGKHEELEGELALIQQQIAEKEAALAELRPEWEEHRARENEEKRRMEEARARLDALYSKQGRLNRFRTRAERDRFLRQEIAGLEAYRTTQTQALGTARNALEQTRGAVTDVEERLEAIQGRAEDGRNRFKELGENIARLRDEHAEMSERRKELWREETKLKSMVDSEADELRQAERTLASMMDKDTGSGLKAVDDIAANHRLDGVYGPLYRLFEVTDDSFNTAVELTAGTSLFHVVVDTDATAQKVLEIMIKEKRGRVTFMPLNRLHPRVPPTPNAQDAIPLIDKLQFDPTHAKAIQQVFGKTCVCRDLTIAAAYVKSHGINTITLDGDKVDRKGALTGGYHDLRRSRLEGINNLTNWKTKYTADKQRLAEVTATIQQLEQEITRTMGRIQAESNKQSQVKNTRETSAEESLALNKERERLVGRIEKLEGDVLELENELNSLNAKLEGYRTELTTPLATGLSAAEEEQIEELGREVEQRRKQLVELGKKKNEFGSRKNLLEIELNENLRRRREELRGKIEALGVSEAGDESSIQELESRTRELKGLNNSIEARTKQLQEAEKEIERTNAQLQEQTANLEQIKNLQTEDTRGVSKQQKNTERYLAKRQMLATRKDECNRNIRDLGVLPEEAFEKYTNDKLDRLVKKLHTVNEGLKKFAHVNKKAFEQYNNFTKQRDQLLQRREDLDKSAQSIEELVEVLDQRKDEAIERTFKQVASNFEEVFEKLVPAGRGRLIIQRRIDQDEEDADEVDEAQQNSIDNYTGVSIKVSFNSKVDEGLRIQQLSGGQKSLVALATVFAIQKCDPAPFYLFDEIDANLDAQYRTAVAAMIHELSETAQFITTTFRPEMLVHADKFYGVLFNNQKISSIRSITREEATEFVEQEAQAQ</sequence>
<dbReference type="GO" id="GO:0051301">
    <property type="term" value="P:cell division"/>
    <property type="evidence" value="ECO:0007669"/>
    <property type="project" value="UniProtKB-KW"/>
</dbReference>
<comment type="subcellular location">
    <subcellularLocation>
        <location evidence="1 8">Nucleus</location>
    </subcellularLocation>
</comment>
<reference evidence="12 13" key="1">
    <citation type="submission" date="2022-09" db="EMBL/GenBank/DDBJ databases">
        <authorList>
            <person name="Palmer J.M."/>
        </authorList>
    </citation>
    <scope>NUCLEOTIDE SEQUENCE [LARGE SCALE GENOMIC DNA]</scope>
    <source>
        <strain evidence="12 13">DSM 7382</strain>
    </source>
</reference>
<keyword evidence="13" id="KW-1185">Reference proteome</keyword>
<evidence type="ECO:0000256" key="5">
    <source>
        <dbReference type="ARBA" id="ARBA00023054"/>
    </source>
</evidence>
<evidence type="ECO:0000256" key="2">
    <source>
        <dbReference type="ARBA" id="ARBA00005917"/>
    </source>
</evidence>
<evidence type="ECO:0000256" key="6">
    <source>
        <dbReference type="ARBA" id="ARBA00023242"/>
    </source>
</evidence>
<dbReference type="PIRSF" id="PIRSF005719">
    <property type="entry name" value="SMC"/>
    <property type="match status" value="1"/>
</dbReference>
<evidence type="ECO:0000256" key="3">
    <source>
        <dbReference type="ARBA" id="ARBA00022618"/>
    </source>
</evidence>
<keyword evidence="6 8" id="KW-0539">Nucleus</keyword>
<feature type="coiled-coil region" evidence="9">
    <location>
        <begin position="187"/>
        <end position="288"/>
    </location>
</feature>
<dbReference type="GO" id="GO:0005524">
    <property type="term" value="F:ATP binding"/>
    <property type="evidence" value="ECO:0007669"/>
    <property type="project" value="InterPro"/>
</dbReference>
<feature type="coiled-coil region" evidence="9">
    <location>
        <begin position="980"/>
        <end position="1028"/>
    </location>
</feature>
<feature type="compositionally biased region" description="Polar residues" evidence="10">
    <location>
        <begin position="712"/>
        <end position="721"/>
    </location>
</feature>
<evidence type="ECO:0000256" key="4">
    <source>
        <dbReference type="ARBA" id="ARBA00022776"/>
    </source>
</evidence>
<evidence type="ECO:0000256" key="9">
    <source>
        <dbReference type="SAM" id="Coils"/>
    </source>
</evidence>
<dbReference type="Gene3D" id="3.30.70.1620">
    <property type="match status" value="1"/>
</dbReference>
<evidence type="ECO:0000256" key="7">
    <source>
        <dbReference type="ARBA" id="ARBA00023306"/>
    </source>
</evidence>